<feature type="region of interest" description="Disordered" evidence="1">
    <location>
        <begin position="1125"/>
        <end position="1144"/>
    </location>
</feature>
<feature type="compositionally biased region" description="Polar residues" evidence="1">
    <location>
        <begin position="875"/>
        <end position="892"/>
    </location>
</feature>
<feature type="compositionally biased region" description="Polar residues" evidence="1">
    <location>
        <begin position="675"/>
        <end position="691"/>
    </location>
</feature>
<feature type="compositionally biased region" description="Polar residues" evidence="1">
    <location>
        <begin position="1039"/>
        <end position="1049"/>
    </location>
</feature>
<reference evidence="3" key="2">
    <citation type="submission" date="2023-11" db="UniProtKB">
        <authorList>
            <consortium name="WormBaseParasite"/>
        </authorList>
    </citation>
    <scope>IDENTIFICATION</scope>
</reference>
<feature type="compositionally biased region" description="Low complexity" evidence="1">
    <location>
        <begin position="692"/>
        <end position="704"/>
    </location>
</feature>
<feature type="compositionally biased region" description="Low complexity" evidence="1">
    <location>
        <begin position="851"/>
        <end position="874"/>
    </location>
</feature>
<keyword evidence="2" id="KW-1185">Reference proteome</keyword>
<name>A0AA85JTG6_TRIRE</name>
<feature type="region of interest" description="Disordered" evidence="1">
    <location>
        <begin position="1030"/>
        <end position="1049"/>
    </location>
</feature>
<dbReference type="WBParaSite" id="TREG1_51640.1">
    <property type="protein sequence ID" value="TREG1_51640.1"/>
    <property type="gene ID" value="TREG1_51640"/>
</dbReference>
<feature type="region of interest" description="Disordered" evidence="1">
    <location>
        <begin position="675"/>
        <end position="707"/>
    </location>
</feature>
<organism evidence="2 3">
    <name type="scientific">Trichobilharzia regenti</name>
    <name type="common">Nasal bird schistosome</name>
    <dbReference type="NCBI Taxonomy" id="157069"/>
    <lineage>
        <taxon>Eukaryota</taxon>
        <taxon>Metazoa</taxon>
        <taxon>Spiralia</taxon>
        <taxon>Lophotrochozoa</taxon>
        <taxon>Platyhelminthes</taxon>
        <taxon>Trematoda</taxon>
        <taxon>Digenea</taxon>
        <taxon>Strigeidida</taxon>
        <taxon>Schistosomatoidea</taxon>
        <taxon>Schistosomatidae</taxon>
        <taxon>Trichobilharzia</taxon>
    </lineage>
</organism>
<evidence type="ECO:0000313" key="2">
    <source>
        <dbReference type="Proteomes" id="UP000050795"/>
    </source>
</evidence>
<feature type="compositionally biased region" description="Low complexity" evidence="1">
    <location>
        <begin position="418"/>
        <end position="434"/>
    </location>
</feature>
<dbReference type="Gene3D" id="2.30.29.30">
    <property type="entry name" value="Pleckstrin-homology domain (PH domain)/Phosphotyrosine-binding domain (PTB)"/>
    <property type="match status" value="1"/>
</dbReference>
<sequence length="1305" mass="145192">MTSVGRLIECVVPVKLNRRWKRRLCALERTSTFTNTLKLFVYNNDGTICRSQDVHAYILGVDSKHDGTIMFVCTYKLRCISFEHFEEMTKWDDILKANLTCSYFHADLIVAPKDSLLHSYACHRKRFRITVNGISQPTVSPKKLCYGVSNTSTDGYLHVTRDRICFTTGPGCSHPRLLATWTFDNDEIVQCGTARIRNPVNGTFNDPPSLFFLTASPDHPEAPGCHLFLSDRAGDLCDIIEHTNRAAVYQADWRRLTCMAALIDPPLSPKEYNLNQNGYVCDATKLNMSFSCANTIKDFEISSYCKGSDKCNGDEFIGMSMRSIPPAESSSKIEVVQVGIHTDNQIDEDSRNTTGRIGIDSHPVSFCDRKKWVAMHPRRRFSSHPVESCNTDIDSLTRCKYNSKLPSKLIKSNDSRASDTMNSNSSKSESLSTDQFEPNNYIPDKVKAQSYMCSSQEKCSHCHWRRSEPYLVTLPSQPLDIQKLKELLNYPSGSCCSMSESCNCNTHSSHSPNNHDLESNHFSNSGIIEDDRDGCQNCTDKPNNNNNSNNENSYANDLSSNYCTQNGIHIQSGTSCHTTQCDTVSTQSKPSKTNTVITDSSHLKLCHDITNDNNKVIANNVNTLLNTTQPVCAQNVNQPIVPSVVNSNVINTAARRRRRLPSSWSTLSSTLIGNTDVSGNTTNGHTLSNMFTNNRRQTQLNQRQSKGNSTHHAYIPYQVTPTVIPGSQCIRTRQHTNSTCESTTSCRNQAYDSSYNSPDSLNTYCQTSSRGSIKSSLVSLSPNLIPLWANAPTFAKPRTGRLYVSREEVLARIAEQRRHLSSVSEVKHQEGFNNRSPPNSSDTLSSHFGDNSNCPGGTGTSSNNSTEGNSTSYSEQKLSNNPVQSMAPNHNPVTTNGCNFDLSSDSLIVCKNNASLPIPSASYINMPPNPINSGLKPANEKNSSVVTSDAPVQSVESSDITDKKQNIEDTSKVFSGSDSIFELSDGTHVVLGNPETYVNLLGLRRSGFTILNHSEAKVYYINLSPPNFESTSDHPGPLQLSSSQTDCQDPNLSQYQRSVIPKSLSLPRVPPSVPILPASLFDRPPPPLRLVTPNNVTSKIPQLHYAHLMLPDNPSDCFTIGARHDKKATQPSEKKDSSCENVHSVQSLPPAISSHSIPSETNEFLNCNCNQLSDQNGDFCSQEVNYVTIDMRQTKALSELEQELRISGEPMRNSGLHRLWSENHRYDQIKCANTKSGNKISELRKHFTISWNLPNYIVKRKEETTCGITNLNRNKQNQENVSSSLTSRFLNRIIHSFHLRSHNHH</sequence>
<feature type="region of interest" description="Disordered" evidence="1">
    <location>
        <begin position="817"/>
        <end position="892"/>
    </location>
</feature>
<accession>A0AA85JTG6</accession>
<feature type="region of interest" description="Disordered" evidence="1">
    <location>
        <begin position="410"/>
        <end position="438"/>
    </location>
</feature>
<protein>
    <submittedName>
        <fullName evidence="3">Uncharacterized protein</fullName>
    </submittedName>
</protein>
<feature type="compositionally biased region" description="Polar residues" evidence="1">
    <location>
        <begin position="831"/>
        <end position="850"/>
    </location>
</feature>
<evidence type="ECO:0000313" key="3">
    <source>
        <dbReference type="WBParaSite" id="TREG1_51640.1"/>
    </source>
</evidence>
<dbReference type="InterPro" id="IPR011993">
    <property type="entry name" value="PH-like_dom_sf"/>
</dbReference>
<proteinExistence type="predicted"/>
<reference evidence="2" key="1">
    <citation type="submission" date="2022-06" db="EMBL/GenBank/DDBJ databases">
        <authorList>
            <person name="Berger JAMES D."/>
            <person name="Berger JAMES D."/>
        </authorList>
    </citation>
    <scope>NUCLEOTIDE SEQUENCE [LARGE SCALE GENOMIC DNA]</scope>
</reference>
<dbReference type="Proteomes" id="UP000050795">
    <property type="component" value="Unassembled WGS sequence"/>
</dbReference>
<evidence type="ECO:0000256" key="1">
    <source>
        <dbReference type="SAM" id="MobiDB-lite"/>
    </source>
</evidence>